<keyword evidence="7" id="KW-0863">Zinc-finger</keyword>
<feature type="compositionally biased region" description="Basic and acidic residues" evidence="13">
    <location>
        <begin position="69"/>
        <end position="78"/>
    </location>
</feature>
<feature type="compositionally biased region" description="Acidic residues" evidence="13">
    <location>
        <begin position="230"/>
        <end position="239"/>
    </location>
</feature>
<dbReference type="InterPro" id="IPR006133">
    <property type="entry name" value="DNA-dir_DNA_pol_B_exonuc"/>
</dbReference>
<proteinExistence type="inferred from homology"/>
<evidence type="ECO:0000256" key="2">
    <source>
        <dbReference type="ARBA" id="ARBA00005755"/>
    </source>
</evidence>
<feature type="domain" description="Zinc finger DNA-directed DNA polymerase family B alpha" evidence="16">
    <location>
        <begin position="1314"/>
        <end position="1495"/>
    </location>
</feature>
<evidence type="ECO:0000256" key="3">
    <source>
        <dbReference type="ARBA" id="ARBA00022679"/>
    </source>
</evidence>
<dbReference type="Pfam" id="PF08996">
    <property type="entry name" value="zf-DNA_Pol"/>
    <property type="match status" value="1"/>
</dbReference>
<dbReference type="Gene3D" id="2.40.50.730">
    <property type="match status" value="1"/>
</dbReference>
<feature type="compositionally biased region" description="Basic residues" evidence="13">
    <location>
        <begin position="98"/>
        <end position="107"/>
    </location>
</feature>
<comment type="similarity">
    <text evidence="2 12">Belongs to the DNA polymerase type-B family.</text>
</comment>
<dbReference type="Gene3D" id="3.30.420.10">
    <property type="entry name" value="Ribonuclease H-like superfamily/Ribonuclease H"/>
    <property type="match status" value="1"/>
</dbReference>
<dbReference type="InterPro" id="IPR006134">
    <property type="entry name" value="DNA-dir_DNA_pol_B_multi_dom"/>
</dbReference>
<keyword evidence="10 12" id="KW-0238">DNA-binding</keyword>
<feature type="domain" description="DNA-directed DNA polymerase family B multifunctional" evidence="14">
    <location>
        <begin position="831"/>
        <end position="1278"/>
    </location>
</feature>
<evidence type="ECO:0000256" key="5">
    <source>
        <dbReference type="ARBA" id="ARBA00022705"/>
    </source>
</evidence>
<feature type="domain" description="DNA polymerase alpha catalytic subunit N-terminal" evidence="17">
    <location>
        <begin position="11"/>
        <end position="75"/>
    </location>
</feature>
<keyword evidence="11" id="KW-0539">Nucleus</keyword>
<feature type="compositionally biased region" description="Polar residues" evidence="13">
    <location>
        <begin position="331"/>
        <end position="343"/>
    </location>
</feature>
<evidence type="ECO:0000256" key="4">
    <source>
        <dbReference type="ARBA" id="ARBA00022695"/>
    </source>
</evidence>
<dbReference type="Pfam" id="PF00136">
    <property type="entry name" value="DNA_pol_B"/>
    <property type="match status" value="1"/>
</dbReference>
<dbReference type="EC" id="2.7.7.7" evidence="12"/>
<evidence type="ECO:0000256" key="9">
    <source>
        <dbReference type="ARBA" id="ARBA00022932"/>
    </source>
</evidence>
<evidence type="ECO:0000259" key="16">
    <source>
        <dbReference type="Pfam" id="PF08996"/>
    </source>
</evidence>
<dbReference type="GO" id="GO:1902975">
    <property type="term" value="P:mitotic DNA replication initiation"/>
    <property type="evidence" value="ECO:0007669"/>
    <property type="project" value="InterPro"/>
</dbReference>
<dbReference type="NCBIfam" id="TIGR00592">
    <property type="entry name" value="pol2"/>
    <property type="match status" value="1"/>
</dbReference>
<evidence type="ECO:0000256" key="6">
    <source>
        <dbReference type="ARBA" id="ARBA00022723"/>
    </source>
</evidence>
<evidence type="ECO:0000259" key="17">
    <source>
        <dbReference type="Pfam" id="PF12254"/>
    </source>
</evidence>
<keyword evidence="9 12" id="KW-0239">DNA-directed DNA polymerase</keyword>
<dbReference type="InterPro" id="IPR042087">
    <property type="entry name" value="DNA_pol_B_thumb"/>
</dbReference>
<accession>A0A0F7SGR0</accession>
<protein>
    <recommendedName>
        <fullName evidence="12">DNA polymerase</fullName>
        <ecNumber evidence="12">2.7.7.7</ecNumber>
    </recommendedName>
</protein>
<dbReference type="PANTHER" id="PTHR45861">
    <property type="entry name" value="DNA POLYMERASE ALPHA CATALYTIC SUBUNIT"/>
    <property type="match status" value="1"/>
</dbReference>
<dbReference type="GO" id="GO:0003697">
    <property type="term" value="F:single-stranded DNA binding"/>
    <property type="evidence" value="ECO:0007669"/>
    <property type="project" value="TreeGrafter"/>
</dbReference>
<dbReference type="SUPFAM" id="SSF56672">
    <property type="entry name" value="DNA/RNA polymerases"/>
    <property type="match status" value="1"/>
</dbReference>
<name>A0A0F7SGR0_PHARH</name>
<dbReference type="SUPFAM" id="SSF53098">
    <property type="entry name" value="Ribonuclease H-like"/>
    <property type="match status" value="1"/>
</dbReference>
<dbReference type="CDD" id="cd05776">
    <property type="entry name" value="DNA_polB_alpha_exo"/>
    <property type="match status" value="1"/>
</dbReference>
<evidence type="ECO:0000256" key="13">
    <source>
        <dbReference type="SAM" id="MobiDB-lite"/>
    </source>
</evidence>
<dbReference type="InterPro" id="IPR038256">
    <property type="entry name" value="Pol_alpha_znc_sf"/>
</dbReference>
<comment type="subcellular location">
    <subcellularLocation>
        <location evidence="1">Nucleus</location>
    </subcellularLocation>
</comment>
<dbReference type="GO" id="GO:0006272">
    <property type="term" value="P:leading strand elongation"/>
    <property type="evidence" value="ECO:0007669"/>
    <property type="project" value="TreeGrafter"/>
</dbReference>
<evidence type="ECO:0000256" key="8">
    <source>
        <dbReference type="ARBA" id="ARBA00022833"/>
    </source>
</evidence>
<dbReference type="GO" id="GO:0003682">
    <property type="term" value="F:chromatin binding"/>
    <property type="evidence" value="ECO:0007669"/>
    <property type="project" value="TreeGrafter"/>
</dbReference>
<keyword evidence="6" id="KW-0479">Metal-binding</keyword>
<evidence type="ECO:0000256" key="7">
    <source>
        <dbReference type="ARBA" id="ARBA00022771"/>
    </source>
</evidence>
<evidence type="ECO:0000259" key="14">
    <source>
        <dbReference type="Pfam" id="PF00136"/>
    </source>
</evidence>
<feature type="compositionally biased region" description="Basic and acidic residues" evidence="13">
    <location>
        <begin position="87"/>
        <end position="97"/>
    </location>
</feature>
<dbReference type="FunFam" id="3.30.70.2820:FF:000001">
    <property type="entry name" value="DNA polymerase"/>
    <property type="match status" value="1"/>
</dbReference>
<dbReference type="InterPro" id="IPR036397">
    <property type="entry name" value="RNaseH_sf"/>
</dbReference>
<dbReference type="InterPro" id="IPR012337">
    <property type="entry name" value="RNaseH-like_sf"/>
</dbReference>
<dbReference type="InterPro" id="IPR015088">
    <property type="entry name" value="Znf_DNA-dir_DNA_pol_B_alpha"/>
</dbReference>
<evidence type="ECO:0000256" key="12">
    <source>
        <dbReference type="RuleBase" id="RU000442"/>
    </source>
</evidence>
<dbReference type="FunFam" id="1.10.132.60:FF:000004">
    <property type="entry name" value="DNA polymerase"/>
    <property type="match status" value="1"/>
</dbReference>
<dbReference type="GO" id="GO:0000166">
    <property type="term" value="F:nucleotide binding"/>
    <property type="evidence" value="ECO:0007669"/>
    <property type="project" value="InterPro"/>
</dbReference>
<dbReference type="CDD" id="cd05532">
    <property type="entry name" value="POLBc_alpha"/>
    <property type="match status" value="1"/>
</dbReference>
<dbReference type="PRINTS" id="PR00106">
    <property type="entry name" value="DNAPOLB"/>
</dbReference>
<dbReference type="InterPro" id="IPR043502">
    <property type="entry name" value="DNA/RNA_pol_sf"/>
</dbReference>
<dbReference type="InterPro" id="IPR017964">
    <property type="entry name" value="DNA-dir_DNA_pol_B_CS"/>
</dbReference>
<dbReference type="PROSITE" id="PS00116">
    <property type="entry name" value="DNA_POLYMERASE_B"/>
    <property type="match status" value="1"/>
</dbReference>
<dbReference type="EMBL" id="LN483212">
    <property type="protein sequence ID" value="CDZ97565.1"/>
    <property type="molecule type" value="Genomic_DNA"/>
</dbReference>
<dbReference type="GO" id="GO:0005658">
    <property type="term" value="C:alpha DNA polymerase:primase complex"/>
    <property type="evidence" value="ECO:0007669"/>
    <property type="project" value="TreeGrafter"/>
</dbReference>
<keyword evidence="4 12" id="KW-0548">Nucleotidyltransferase</keyword>
<comment type="catalytic activity">
    <reaction evidence="12">
        <text>DNA(n) + a 2'-deoxyribonucleoside 5'-triphosphate = DNA(n+1) + diphosphate</text>
        <dbReference type="Rhea" id="RHEA:22508"/>
        <dbReference type="Rhea" id="RHEA-COMP:17339"/>
        <dbReference type="Rhea" id="RHEA-COMP:17340"/>
        <dbReference type="ChEBI" id="CHEBI:33019"/>
        <dbReference type="ChEBI" id="CHEBI:61560"/>
        <dbReference type="ChEBI" id="CHEBI:173112"/>
        <dbReference type="EC" id="2.7.7.7"/>
    </reaction>
</comment>
<dbReference type="InterPro" id="IPR023211">
    <property type="entry name" value="DNA_pol_palm_dom_sf"/>
</dbReference>
<organism evidence="18">
    <name type="scientific">Phaffia rhodozyma</name>
    <name type="common">Yeast</name>
    <name type="synonym">Xanthophyllomyces dendrorhous</name>
    <dbReference type="NCBI Taxonomy" id="264483"/>
    <lineage>
        <taxon>Eukaryota</taxon>
        <taxon>Fungi</taxon>
        <taxon>Dikarya</taxon>
        <taxon>Basidiomycota</taxon>
        <taxon>Agaricomycotina</taxon>
        <taxon>Tremellomycetes</taxon>
        <taxon>Cystofilobasidiales</taxon>
        <taxon>Mrakiaceae</taxon>
        <taxon>Phaffia</taxon>
    </lineage>
</organism>
<dbReference type="FunFam" id="3.30.420.10:FF:000036">
    <property type="entry name" value="DNA polymerase"/>
    <property type="match status" value="1"/>
</dbReference>
<dbReference type="GO" id="GO:0003887">
    <property type="term" value="F:DNA-directed DNA polymerase activity"/>
    <property type="evidence" value="ECO:0007669"/>
    <property type="project" value="UniProtKB-KW"/>
</dbReference>
<dbReference type="GO" id="GO:0003688">
    <property type="term" value="F:DNA replication origin binding"/>
    <property type="evidence" value="ECO:0007669"/>
    <property type="project" value="TreeGrafter"/>
</dbReference>
<feature type="domain" description="DNA-directed DNA polymerase family B exonuclease" evidence="15">
    <location>
        <begin position="526"/>
        <end position="762"/>
    </location>
</feature>
<evidence type="ECO:0000313" key="18">
    <source>
        <dbReference type="EMBL" id="CDZ97565.1"/>
    </source>
</evidence>
<keyword evidence="8" id="KW-0862">Zinc</keyword>
<dbReference type="SMART" id="SM00486">
    <property type="entry name" value="POLBc"/>
    <property type="match status" value="1"/>
</dbReference>
<feature type="compositionally biased region" description="Basic and acidic residues" evidence="13">
    <location>
        <begin position="180"/>
        <end position="189"/>
    </location>
</feature>
<evidence type="ECO:0000259" key="15">
    <source>
        <dbReference type="Pfam" id="PF03104"/>
    </source>
</evidence>
<dbReference type="PANTHER" id="PTHR45861:SF1">
    <property type="entry name" value="DNA POLYMERASE ALPHA CATALYTIC SUBUNIT"/>
    <property type="match status" value="1"/>
</dbReference>
<dbReference type="GO" id="GO:0006281">
    <property type="term" value="P:DNA repair"/>
    <property type="evidence" value="ECO:0007669"/>
    <property type="project" value="UniProtKB-ARBA"/>
</dbReference>
<dbReference type="InterPro" id="IPR045846">
    <property type="entry name" value="POLBc_alpha"/>
</dbReference>
<feature type="region of interest" description="Disordered" evidence="13">
    <location>
        <begin position="143"/>
        <end position="255"/>
    </location>
</feature>
<keyword evidence="3 12" id="KW-0808">Transferase</keyword>
<dbReference type="Gene3D" id="1.10.3200.20">
    <property type="entry name" value="DNA Polymerase alpha, zinc finger"/>
    <property type="match status" value="1"/>
</dbReference>
<dbReference type="InterPro" id="IPR024647">
    <property type="entry name" value="DNA_pol_a_cat_su_N"/>
</dbReference>
<feature type="region of interest" description="Disordered" evidence="13">
    <location>
        <begin position="17"/>
        <end position="126"/>
    </location>
</feature>
<dbReference type="GO" id="GO:0006273">
    <property type="term" value="P:lagging strand elongation"/>
    <property type="evidence" value="ECO:0007669"/>
    <property type="project" value="TreeGrafter"/>
</dbReference>
<dbReference type="GO" id="GO:0008270">
    <property type="term" value="F:zinc ion binding"/>
    <property type="evidence" value="ECO:0007669"/>
    <property type="project" value="UniProtKB-KW"/>
</dbReference>
<reference evidence="18" key="1">
    <citation type="submission" date="2014-08" db="EMBL/GenBank/DDBJ databases">
        <authorList>
            <person name="Sharma Rahul"/>
            <person name="Thines Marco"/>
        </authorList>
    </citation>
    <scope>NUCLEOTIDE SEQUENCE</scope>
</reference>
<dbReference type="InterPro" id="IPR006172">
    <property type="entry name" value="DNA-dir_DNA_pol_B"/>
</dbReference>
<feature type="compositionally biased region" description="Polar residues" evidence="13">
    <location>
        <begin position="25"/>
        <end position="35"/>
    </location>
</feature>
<evidence type="ECO:0000256" key="1">
    <source>
        <dbReference type="ARBA" id="ARBA00004123"/>
    </source>
</evidence>
<sequence length="1506" mass="168872">MSSRQARDAKLADLRAARAGVSRAKQWQASASSNKLYDEVDVEEYDQIVRDRLNENDFIEDDDGSGYIDDGREVWGRSDDDEEADEEDRRERKDAKRAAKIKNKVKAPKQAPRPVPPPSANAYRPVISEAKESGFMANLLSSFAEDVKPTPRPPIPASHMSSRKRKMLSPGTTRSSKGHTPADDERGSLDWESLDAQSAFGEKKIKVEEDIDMEDPEFGMQFMGSPEWGSDQDDDEDPDVTLKDGKVPDLSGDEDDLAVKVRRNVKPDIALGSSTLVNLPAAAANSIPSRKFVNATSVAVKKPNVLRPLPTHIDPDEEPTKPEWLALSESLTTTVVPSSDHQPPSSPAQAEFVPEPKTKGSKASASSAKKTFQTTVEAFEQDGSTLHMFWLDFHEQEVRSDAGTIKHLYLFGKVWDKAALGRQGKWVSCCLKINGLERNLFIAPRRRTFLQGNETDLVPEKNDVKREFDQKRREHGITSFMAKWVKRNYSFGVEGVPSGENDWLKVIYGFDEPALPTNLSGNTFGHVLGTNTSAFEIFVLKRKIMGPCWLEIKNAEISGKGVSWCKLEVTASDPKDIRPLADGDDLKEMPPLTIMSLTARTIVNHKENTREVVCVAARVWNGANIGDPTPPEKQPSSIHTIVRPLGDFPPGFVNKCRSEGSKIVPVKDESLLLNNLLSNISRHDPDVIVGHDFLNVSLEVLLQRMSKHKSPDWSRVGRFKRRGQPPTTNKFTLGLLAGRLVCDLSSDGAKTMIASTTWSLTEMCATQLKINREDIDPDDTHTFFDDAVASPDRLLRFVRHCEADAFFQMAITAKVQILPLTRQLTTLSGNSWNRTLNGGRAERNEFILLHEFHKLKYICPDKFIGKNKAALLKAEAEDGDEAASTVASRRGGKRDKFKGGLVFEPKRGLWDKYVLVMDFNSLYPSIIQEYNIDFTTVSVTTEEDEDGEEKIPEVPSSELGQGVLPRLIAQLVNRRREVKSLMKGKISPMLMMQYDIRQKALKLTANSMYGCLGFEYSRFYARPLAALTTFKGREILTNTKELAESIQLEVVYGDTDSVFVNSNVTDFDEAMKTANLFKKQVNDKYKLLEIDLDGVFQRLLLLQKKKYAAIKVEADGSVSTEVKGLDMKRREFCKLSKDVSQYVLDRILSGEPTEVCINKIHDYLTSVGRNVREDKVDIEDFVINKRLGKNPEDYPDAKNQPQVQVALRMKARGGNARAGDVMQYVFCVGKDDKTARSAQADRAYHPDELRKATDLKLDFDYYLSLQVLPPVERLCESIEGTDRARLAECLGLDPQRFAVKTVGDIERDFYTLGSKVSDKDRFQSALPFEVRCFDCQNVAKFGGLQDDINSHIRSTGIHCSECSKRYALPSLAVQLEIQIRDHISRYYQAVMVCDDQACLASTRAIGVYAKQCLMPNCRGQMHLEYTDAALYNQLLYYKSLFDTDKAVAAVKASDKFEEVQAFAAQNKHTFKTLSAVVQKYLNKNGRGTVEMNQIFSFMTKSSVWGS</sequence>
<evidence type="ECO:0000256" key="10">
    <source>
        <dbReference type="ARBA" id="ARBA00023125"/>
    </source>
</evidence>
<dbReference type="Gene3D" id="3.30.70.2820">
    <property type="match status" value="1"/>
</dbReference>
<feature type="region of interest" description="Disordered" evidence="13">
    <location>
        <begin position="331"/>
        <end position="367"/>
    </location>
</feature>
<dbReference type="Gene3D" id="1.10.132.60">
    <property type="entry name" value="DNA polymerase family B, C-terminal domain"/>
    <property type="match status" value="1"/>
</dbReference>
<evidence type="ECO:0000256" key="11">
    <source>
        <dbReference type="ARBA" id="ARBA00023242"/>
    </source>
</evidence>
<dbReference type="Gene3D" id="3.90.1600.10">
    <property type="entry name" value="Palm domain of DNA polymerase"/>
    <property type="match status" value="2"/>
</dbReference>
<keyword evidence="5 12" id="KW-0235">DNA replication</keyword>
<dbReference type="Pfam" id="PF03104">
    <property type="entry name" value="DNA_pol_B_exo1"/>
    <property type="match status" value="1"/>
</dbReference>
<dbReference type="Pfam" id="PF12254">
    <property type="entry name" value="DNA_pol_alpha_N"/>
    <property type="match status" value="1"/>
</dbReference>